<keyword evidence="8 11" id="KW-0414">Isoprene biosynthesis</keyword>
<name>A0A1G9EQU7_9RHOB</name>
<organism evidence="13 14">
    <name type="scientific">Paracoccus chinensis</name>
    <dbReference type="NCBI Taxonomy" id="525640"/>
    <lineage>
        <taxon>Bacteria</taxon>
        <taxon>Pseudomonadati</taxon>
        <taxon>Pseudomonadota</taxon>
        <taxon>Alphaproteobacteria</taxon>
        <taxon>Rhodobacterales</taxon>
        <taxon>Paracoccaceae</taxon>
        <taxon>Paracoccus</taxon>
    </lineage>
</organism>
<feature type="binding site" evidence="11">
    <location>
        <position position="163"/>
    </location>
    <ligand>
        <name>Mg(2+)</name>
        <dbReference type="ChEBI" id="CHEBI:18420"/>
    </ligand>
</feature>
<comment type="subunit">
    <text evidence="10 11">Homooctamer. Dimer of tetramers.</text>
</comment>
<dbReference type="GO" id="GO:0000287">
    <property type="term" value="F:magnesium ion binding"/>
    <property type="evidence" value="ECO:0007669"/>
    <property type="project" value="UniProtKB-UniRule"/>
</dbReference>
<feature type="binding site" evidence="11">
    <location>
        <position position="98"/>
    </location>
    <ligand>
        <name>FMN</name>
        <dbReference type="ChEBI" id="CHEBI:58210"/>
    </ligand>
</feature>
<keyword evidence="14" id="KW-1185">Reference proteome</keyword>
<dbReference type="PANTHER" id="PTHR43665">
    <property type="entry name" value="ISOPENTENYL-DIPHOSPHATE DELTA-ISOMERASE"/>
    <property type="match status" value="1"/>
</dbReference>
<protein>
    <recommendedName>
        <fullName evidence="11">Isopentenyl-diphosphate delta-isomerase</fullName>
        <shortName evidence="11">IPP isomerase</shortName>
        <ecNumber evidence="11">5.3.3.2</ecNumber>
    </recommendedName>
    <alternativeName>
        <fullName evidence="11">Isopentenyl diphosphate:dimethylallyl diphosphate isomerase</fullName>
    </alternativeName>
    <alternativeName>
        <fullName evidence="11">Isopentenyl pyrophosphate isomerase</fullName>
    </alternativeName>
    <alternativeName>
        <fullName evidence="11">Type 2 isopentenyl diphosphate isomerase</fullName>
        <shortName evidence="11">IDI-2</shortName>
    </alternativeName>
</protein>
<dbReference type="NCBIfam" id="TIGR02151">
    <property type="entry name" value="IPP_isom_2"/>
    <property type="match status" value="1"/>
</dbReference>
<reference evidence="14" key="1">
    <citation type="submission" date="2016-10" db="EMBL/GenBank/DDBJ databases">
        <authorList>
            <person name="Varghese N."/>
            <person name="Submissions S."/>
        </authorList>
    </citation>
    <scope>NUCLEOTIDE SEQUENCE [LARGE SCALE GENOMIC DNA]</scope>
    <source>
        <strain evidence="14">CGMCC 1.7655</strain>
    </source>
</reference>
<feature type="binding site" evidence="11">
    <location>
        <position position="224"/>
    </location>
    <ligand>
        <name>FMN</name>
        <dbReference type="ChEBI" id="CHEBI:58210"/>
    </ligand>
</feature>
<dbReference type="GO" id="GO:0016491">
    <property type="term" value="F:oxidoreductase activity"/>
    <property type="evidence" value="ECO:0007669"/>
    <property type="project" value="InterPro"/>
</dbReference>
<comment type="similarity">
    <text evidence="11">Belongs to the IPP isomerase type 2 family.</text>
</comment>
<evidence type="ECO:0000256" key="2">
    <source>
        <dbReference type="ARBA" id="ARBA00022490"/>
    </source>
</evidence>
<dbReference type="AlphaFoldDB" id="A0A1G9EQU7"/>
<dbReference type="STRING" id="525640.SAMN04487971_10390"/>
<dbReference type="Gene3D" id="3.20.20.70">
    <property type="entry name" value="Aldolase class I"/>
    <property type="match status" value="1"/>
</dbReference>
<dbReference type="GO" id="GO:0010181">
    <property type="term" value="F:FMN binding"/>
    <property type="evidence" value="ECO:0007669"/>
    <property type="project" value="UniProtKB-UniRule"/>
</dbReference>
<evidence type="ECO:0000259" key="12">
    <source>
        <dbReference type="Pfam" id="PF01070"/>
    </source>
</evidence>
<comment type="cofactor">
    <cofactor evidence="11">
        <name>Mg(2+)</name>
        <dbReference type="ChEBI" id="CHEBI:18420"/>
    </cofactor>
</comment>
<evidence type="ECO:0000256" key="10">
    <source>
        <dbReference type="ARBA" id="ARBA00025810"/>
    </source>
</evidence>
<feature type="binding site" evidence="11">
    <location>
        <begin position="98"/>
        <end position="100"/>
    </location>
    <ligand>
        <name>substrate</name>
    </ligand>
</feature>
<evidence type="ECO:0000313" key="14">
    <source>
        <dbReference type="Proteomes" id="UP000199555"/>
    </source>
</evidence>
<evidence type="ECO:0000256" key="8">
    <source>
        <dbReference type="ARBA" id="ARBA00023229"/>
    </source>
</evidence>
<gene>
    <name evidence="11" type="primary">fni</name>
    <name evidence="13" type="ORF">SAMN04487971_10390</name>
</gene>
<evidence type="ECO:0000256" key="4">
    <source>
        <dbReference type="ARBA" id="ARBA00022643"/>
    </source>
</evidence>
<keyword evidence="6 11" id="KW-0460">Magnesium</keyword>
<dbReference type="GO" id="GO:0004452">
    <property type="term" value="F:isopentenyl-diphosphate delta-isomerase activity"/>
    <property type="evidence" value="ECO:0007669"/>
    <property type="project" value="UniProtKB-UniRule"/>
</dbReference>
<evidence type="ECO:0000256" key="6">
    <source>
        <dbReference type="ARBA" id="ARBA00022842"/>
    </source>
</evidence>
<keyword evidence="2 11" id="KW-0963">Cytoplasm</keyword>
<feature type="binding site" evidence="11">
    <location>
        <begin position="274"/>
        <end position="276"/>
    </location>
    <ligand>
        <name>FMN</name>
        <dbReference type="ChEBI" id="CHEBI:58210"/>
    </ligand>
</feature>
<accession>A0A1G9EQU7</accession>
<comment type="catalytic activity">
    <reaction evidence="11">
        <text>isopentenyl diphosphate = dimethylallyl diphosphate</text>
        <dbReference type="Rhea" id="RHEA:23284"/>
        <dbReference type="ChEBI" id="CHEBI:57623"/>
        <dbReference type="ChEBI" id="CHEBI:128769"/>
        <dbReference type="EC" id="5.3.3.2"/>
    </reaction>
</comment>
<dbReference type="EMBL" id="FNGE01000003">
    <property type="protein sequence ID" value="SDK78464.1"/>
    <property type="molecule type" value="Genomic_DNA"/>
</dbReference>
<dbReference type="InterPro" id="IPR011179">
    <property type="entry name" value="IPdP_isomerase"/>
</dbReference>
<evidence type="ECO:0000256" key="5">
    <source>
        <dbReference type="ARBA" id="ARBA00022723"/>
    </source>
</evidence>
<keyword evidence="5 11" id="KW-0479">Metal-binding</keyword>
<dbReference type="InterPro" id="IPR013785">
    <property type="entry name" value="Aldolase_TIM"/>
</dbReference>
<feature type="binding site" evidence="11">
    <location>
        <position position="127"/>
    </location>
    <ligand>
        <name>FMN</name>
        <dbReference type="ChEBI" id="CHEBI:58210"/>
    </ligand>
</feature>
<comment type="caution">
    <text evidence="11">Lacks conserved residue(s) required for the propagation of feature annotation.</text>
</comment>
<feature type="binding site" evidence="11">
    <location>
        <position position="67"/>
    </location>
    <ligand>
        <name>FMN</name>
        <dbReference type="ChEBI" id="CHEBI:58210"/>
    </ligand>
</feature>
<dbReference type="SUPFAM" id="SSF51395">
    <property type="entry name" value="FMN-linked oxidoreductases"/>
    <property type="match status" value="1"/>
</dbReference>
<evidence type="ECO:0000256" key="11">
    <source>
        <dbReference type="HAMAP-Rule" id="MF_00354"/>
    </source>
</evidence>
<dbReference type="GO" id="GO:0008299">
    <property type="term" value="P:isoprenoid biosynthetic process"/>
    <property type="evidence" value="ECO:0007669"/>
    <property type="project" value="UniProtKB-UniRule"/>
</dbReference>
<dbReference type="GO" id="GO:0005737">
    <property type="term" value="C:cytoplasm"/>
    <property type="evidence" value="ECO:0007669"/>
    <property type="project" value="UniProtKB-SubCell"/>
</dbReference>
<evidence type="ECO:0000256" key="9">
    <source>
        <dbReference type="ARBA" id="ARBA00023235"/>
    </source>
</evidence>
<dbReference type="Proteomes" id="UP000199555">
    <property type="component" value="Unassembled WGS sequence"/>
</dbReference>
<dbReference type="PANTHER" id="PTHR43665:SF1">
    <property type="entry name" value="ISOPENTENYL-DIPHOSPHATE DELTA-ISOMERASE"/>
    <property type="match status" value="1"/>
</dbReference>
<feature type="binding site" evidence="11">
    <location>
        <begin position="68"/>
        <end position="70"/>
    </location>
    <ligand>
        <name>FMN</name>
        <dbReference type="ChEBI" id="CHEBI:58210"/>
    </ligand>
</feature>
<keyword evidence="3 11" id="KW-0285">Flavoprotein</keyword>
<feature type="binding site" evidence="11">
    <location>
        <begin position="295"/>
        <end position="296"/>
    </location>
    <ligand>
        <name>FMN</name>
        <dbReference type="ChEBI" id="CHEBI:58210"/>
    </ligand>
</feature>
<comment type="subcellular location">
    <subcellularLocation>
        <location evidence="11">Cytoplasm</location>
    </subcellularLocation>
</comment>
<feature type="binding site" evidence="11">
    <location>
        <position position="194"/>
    </location>
    <ligand>
        <name>FMN</name>
        <dbReference type="ChEBI" id="CHEBI:58210"/>
    </ligand>
</feature>
<feature type="binding site" evidence="11">
    <location>
        <position position="162"/>
    </location>
    <ligand>
        <name>substrate</name>
    </ligand>
</feature>
<dbReference type="EC" id="5.3.3.2" evidence="11"/>
<keyword evidence="9 11" id="KW-0413">Isomerase</keyword>
<comment type="function">
    <text evidence="11">Involved in the biosynthesis of isoprenoids. Catalyzes the 1,3-allylic rearrangement of the homoallylic substrate isopentenyl (IPP) to its allylic isomer, dimethylallyl diphosphate (DMAPP).</text>
</comment>
<evidence type="ECO:0000256" key="1">
    <source>
        <dbReference type="ARBA" id="ARBA00001917"/>
    </source>
</evidence>
<feature type="domain" description="FMN-dependent dehydrogenase" evidence="12">
    <location>
        <begin position="178"/>
        <end position="337"/>
    </location>
</feature>
<keyword evidence="4 11" id="KW-0288">FMN</keyword>
<feature type="binding site" evidence="11">
    <location>
        <begin position="9"/>
        <end position="10"/>
    </location>
    <ligand>
        <name>substrate</name>
    </ligand>
</feature>
<comment type="cofactor">
    <cofactor evidence="1 11">
        <name>FMN</name>
        <dbReference type="ChEBI" id="CHEBI:58210"/>
    </cofactor>
</comment>
<dbReference type="Pfam" id="PF01070">
    <property type="entry name" value="FMN_dh"/>
    <property type="match status" value="1"/>
</dbReference>
<evidence type="ECO:0000256" key="7">
    <source>
        <dbReference type="ARBA" id="ARBA00022857"/>
    </source>
</evidence>
<keyword evidence="7 11" id="KW-0521">NADP</keyword>
<proteinExistence type="inferred from homology"/>
<sequence length="341" mass="35082">MCMDDIADRKSEHLAIVTEGRGVQETRGTGFDAVRFVHDALPELSFDAIDMGTTFLGRSLSAPLMVSAMTGGTAEAGRINLSIAEACGALGLALAVGSQRIAIEGRGTGGLGAELRARAPSVPILGNLGAVQLARGMGVDEARRAVEMLEADALMLHLNPLQEAIQPGGDRDFSGLLARIEALARALPVPLGVKEVGAGLSAAVGRRLLDAGVVILDVAGVGGTSWARVEAERGDDRLRRIAAPFFDWGIPTAEAVAALAPLMPSDATLIASGGLRHGLDVARAIRLGADLAGQAAGALPAAREGAEALAAHLSEVVEQLRIAMFCTGSRDLAALRRAPFA</sequence>
<dbReference type="GO" id="GO:0070402">
    <property type="term" value="F:NADPH binding"/>
    <property type="evidence" value="ECO:0007669"/>
    <property type="project" value="UniProtKB-UniRule"/>
</dbReference>
<dbReference type="CDD" id="cd02811">
    <property type="entry name" value="IDI-2_FMN"/>
    <property type="match status" value="1"/>
</dbReference>
<dbReference type="InterPro" id="IPR000262">
    <property type="entry name" value="FMN-dep_DH"/>
</dbReference>
<evidence type="ECO:0000313" key="13">
    <source>
        <dbReference type="EMBL" id="SDK78464.1"/>
    </source>
</evidence>
<dbReference type="PIRSF" id="PIRSF003314">
    <property type="entry name" value="IPP_isomerase"/>
    <property type="match status" value="1"/>
</dbReference>
<dbReference type="HAMAP" id="MF_00354">
    <property type="entry name" value="Idi_2"/>
    <property type="match status" value="1"/>
</dbReference>
<comment type="cofactor">
    <cofactor evidence="11">
        <name>NADPH</name>
        <dbReference type="ChEBI" id="CHEBI:57783"/>
    </cofactor>
</comment>
<evidence type="ECO:0000256" key="3">
    <source>
        <dbReference type="ARBA" id="ARBA00022630"/>
    </source>
</evidence>